<dbReference type="GO" id="GO:0070628">
    <property type="term" value="F:proteasome binding"/>
    <property type="evidence" value="ECO:0000318"/>
    <property type="project" value="GO_Central"/>
</dbReference>
<organism evidence="4 5">
    <name type="scientific">Trichomonas vaginalis (strain ATCC PRA-98 / G3)</name>
    <dbReference type="NCBI Taxonomy" id="412133"/>
    <lineage>
        <taxon>Eukaryota</taxon>
        <taxon>Metamonada</taxon>
        <taxon>Parabasalia</taxon>
        <taxon>Trichomonadida</taxon>
        <taxon>Trichomonadidae</taxon>
        <taxon>Trichomonas</taxon>
    </lineage>
</organism>
<dbReference type="GO" id="GO:0005654">
    <property type="term" value="C:nucleoplasm"/>
    <property type="evidence" value="ECO:0000318"/>
    <property type="project" value="GO_Central"/>
</dbReference>
<dbReference type="GO" id="GO:0043161">
    <property type="term" value="P:proteasome-mediated ubiquitin-dependent protein catabolic process"/>
    <property type="evidence" value="ECO:0000318"/>
    <property type="project" value="GO_Central"/>
</dbReference>
<reference evidence="4" key="2">
    <citation type="journal article" date="2007" name="Science">
        <title>Draft genome sequence of the sexually transmitted pathogen Trichomonas vaginalis.</title>
        <authorList>
            <person name="Carlton J.M."/>
            <person name="Hirt R.P."/>
            <person name="Silva J.C."/>
            <person name="Delcher A.L."/>
            <person name="Schatz M."/>
            <person name="Zhao Q."/>
            <person name="Wortman J.R."/>
            <person name="Bidwell S.L."/>
            <person name="Alsmark U.C.M."/>
            <person name="Besteiro S."/>
            <person name="Sicheritz-Ponten T."/>
            <person name="Noel C.J."/>
            <person name="Dacks J.B."/>
            <person name="Foster P.G."/>
            <person name="Simillion C."/>
            <person name="Van de Peer Y."/>
            <person name="Miranda-Saavedra D."/>
            <person name="Barton G.J."/>
            <person name="Westrop G.D."/>
            <person name="Mueller S."/>
            <person name="Dessi D."/>
            <person name="Fiori P.L."/>
            <person name="Ren Q."/>
            <person name="Paulsen I."/>
            <person name="Zhang H."/>
            <person name="Bastida-Corcuera F.D."/>
            <person name="Simoes-Barbosa A."/>
            <person name="Brown M.T."/>
            <person name="Hayes R.D."/>
            <person name="Mukherjee M."/>
            <person name="Okumura C.Y."/>
            <person name="Schneider R."/>
            <person name="Smith A.J."/>
            <person name="Vanacova S."/>
            <person name="Villalvazo M."/>
            <person name="Haas B.J."/>
            <person name="Pertea M."/>
            <person name="Feldblyum T.V."/>
            <person name="Utterback T.R."/>
            <person name="Shu C.L."/>
            <person name="Osoegawa K."/>
            <person name="de Jong P.J."/>
            <person name="Hrdy I."/>
            <person name="Horvathova L."/>
            <person name="Zubacova Z."/>
            <person name="Dolezal P."/>
            <person name="Malik S.B."/>
            <person name="Logsdon J.M. Jr."/>
            <person name="Henze K."/>
            <person name="Gupta A."/>
            <person name="Wang C.C."/>
            <person name="Dunne R.L."/>
            <person name="Upcroft J.A."/>
            <person name="Upcroft P."/>
            <person name="White O."/>
            <person name="Salzberg S.L."/>
            <person name="Tang P."/>
            <person name="Chiu C.-H."/>
            <person name="Lee Y.-S."/>
            <person name="Embley T.M."/>
            <person name="Coombs G.H."/>
            <person name="Mottram J.C."/>
            <person name="Tachezy J."/>
            <person name="Fraser-Liggett C.M."/>
            <person name="Johnson P.J."/>
        </authorList>
    </citation>
    <scope>NUCLEOTIDE SEQUENCE [LARGE SCALE GENOMIC DNA]</scope>
    <source>
        <strain evidence="4">G3</strain>
    </source>
</reference>
<dbReference type="KEGG" id="tva:4772691"/>
<keyword evidence="2" id="KW-0472">Membrane</keyword>
<dbReference type="InterPro" id="IPR029071">
    <property type="entry name" value="Ubiquitin-like_domsf"/>
</dbReference>
<evidence type="ECO:0000313" key="5">
    <source>
        <dbReference type="Proteomes" id="UP000001542"/>
    </source>
</evidence>
<dbReference type="PROSITE" id="PS50053">
    <property type="entry name" value="UBIQUITIN_2"/>
    <property type="match status" value="1"/>
</dbReference>
<dbReference type="VEuPathDB" id="TrichDB:TVAGG3_0961300"/>
<feature type="compositionally biased region" description="Pro residues" evidence="1">
    <location>
        <begin position="102"/>
        <end position="117"/>
    </location>
</feature>
<proteinExistence type="predicted"/>
<dbReference type="AlphaFoldDB" id="A2DXW2"/>
<dbReference type="GO" id="GO:0005829">
    <property type="term" value="C:cytosol"/>
    <property type="evidence" value="ECO:0000318"/>
    <property type="project" value="GO_Central"/>
</dbReference>
<accession>A2DXW2</accession>
<evidence type="ECO:0000259" key="3">
    <source>
        <dbReference type="PROSITE" id="PS50053"/>
    </source>
</evidence>
<name>A2DXW2_TRIV3</name>
<gene>
    <name evidence="4" type="ORF">TVAG_038040</name>
</gene>
<dbReference type="Pfam" id="PF00240">
    <property type="entry name" value="ubiquitin"/>
    <property type="match status" value="1"/>
</dbReference>
<dbReference type="GO" id="GO:0043130">
    <property type="term" value="F:ubiquitin binding"/>
    <property type="evidence" value="ECO:0000318"/>
    <property type="project" value="GO_Central"/>
</dbReference>
<keyword evidence="5" id="KW-1185">Reference proteome</keyword>
<evidence type="ECO:0000313" key="4">
    <source>
        <dbReference type="EMBL" id="EAY14698.1"/>
    </source>
</evidence>
<dbReference type="OrthoDB" id="21589at2759"/>
<keyword evidence="2" id="KW-1133">Transmembrane helix</keyword>
<feature type="transmembrane region" description="Helical" evidence="2">
    <location>
        <begin position="150"/>
        <end position="171"/>
    </location>
</feature>
<feature type="transmembrane region" description="Helical" evidence="2">
    <location>
        <begin position="177"/>
        <end position="194"/>
    </location>
</feature>
<reference evidence="4" key="1">
    <citation type="submission" date="2006-10" db="EMBL/GenBank/DDBJ databases">
        <authorList>
            <person name="Amadeo P."/>
            <person name="Zhao Q."/>
            <person name="Wortman J."/>
            <person name="Fraser-Liggett C."/>
            <person name="Carlton J."/>
        </authorList>
    </citation>
    <scope>NUCLEOTIDE SEQUENCE</scope>
    <source>
        <strain evidence="4">G3</strain>
    </source>
</reference>
<dbReference type="InParanoid" id="A2DXW2"/>
<dbReference type="SUPFAM" id="SSF54236">
    <property type="entry name" value="Ubiquitin-like"/>
    <property type="match status" value="1"/>
</dbReference>
<keyword evidence="2" id="KW-0812">Transmembrane</keyword>
<protein>
    <recommendedName>
        <fullName evidence="3">Ubiquitin-like domain-containing protein</fullName>
    </recommendedName>
</protein>
<feature type="region of interest" description="Disordered" evidence="1">
    <location>
        <begin position="85"/>
        <end position="117"/>
    </location>
</feature>
<sequence length="233" mass="25939">MSVTLTIKYPGVATPQNLKNVDYSTTIEKLKKVLIKINKSDVPLDAIKVVHKGRILQNDNTVGDLTVDEGQTSTIFVTGIKPPVAQPKPAAPQEPQAKPVLPEVPPPQPLPQMQPQPAQNPLPQFQQNLFAQQNNNAPRQGNIFEKYSSLLGLALSIIVIFAIFTFVFLSISKNNAVSTVITLVIVVAFFAYLFRNVRWTIPMVSKCLMHFFLSLTPFWNLQQFMAEEGANRN</sequence>
<dbReference type="EMBL" id="DS113266">
    <property type="protein sequence ID" value="EAY14698.1"/>
    <property type="molecule type" value="Genomic_DNA"/>
</dbReference>
<dbReference type="Gene3D" id="3.10.20.90">
    <property type="entry name" value="Phosphatidylinositol 3-kinase Catalytic Subunit, Chain A, domain 1"/>
    <property type="match status" value="1"/>
</dbReference>
<dbReference type="Proteomes" id="UP000001542">
    <property type="component" value="Unassembled WGS sequence"/>
</dbReference>
<dbReference type="RefSeq" id="XP_001326921.1">
    <property type="nucleotide sequence ID" value="XM_001326886.1"/>
</dbReference>
<evidence type="ECO:0000256" key="1">
    <source>
        <dbReference type="SAM" id="MobiDB-lite"/>
    </source>
</evidence>
<feature type="domain" description="Ubiquitin-like" evidence="3">
    <location>
        <begin position="3"/>
        <end position="72"/>
    </location>
</feature>
<evidence type="ECO:0000256" key="2">
    <source>
        <dbReference type="SAM" id="Phobius"/>
    </source>
</evidence>
<dbReference type="GO" id="GO:0031593">
    <property type="term" value="F:polyubiquitin modification-dependent protein binding"/>
    <property type="evidence" value="ECO:0000318"/>
    <property type="project" value="GO_Central"/>
</dbReference>
<dbReference type="VEuPathDB" id="TrichDB:TVAG_038040"/>
<dbReference type="InterPro" id="IPR000626">
    <property type="entry name" value="Ubiquitin-like_dom"/>
</dbReference>